<evidence type="ECO:0000313" key="3">
    <source>
        <dbReference type="EMBL" id="KAK4191643.1"/>
    </source>
</evidence>
<comment type="caution">
    <text evidence="3">The sequence shown here is derived from an EMBL/GenBank/DDBJ whole genome shotgun (WGS) entry which is preliminary data.</text>
</comment>
<reference evidence="3" key="1">
    <citation type="journal article" date="2023" name="Mol. Phylogenet. Evol.">
        <title>Genome-scale phylogeny and comparative genomics of the fungal order Sordariales.</title>
        <authorList>
            <person name="Hensen N."/>
            <person name="Bonometti L."/>
            <person name="Westerberg I."/>
            <person name="Brannstrom I.O."/>
            <person name="Guillou S."/>
            <person name="Cros-Aarteil S."/>
            <person name="Calhoun S."/>
            <person name="Haridas S."/>
            <person name="Kuo A."/>
            <person name="Mondo S."/>
            <person name="Pangilinan J."/>
            <person name="Riley R."/>
            <person name="LaButti K."/>
            <person name="Andreopoulos B."/>
            <person name="Lipzen A."/>
            <person name="Chen C."/>
            <person name="Yan M."/>
            <person name="Daum C."/>
            <person name="Ng V."/>
            <person name="Clum A."/>
            <person name="Steindorff A."/>
            <person name="Ohm R.A."/>
            <person name="Martin F."/>
            <person name="Silar P."/>
            <person name="Natvig D.O."/>
            <person name="Lalanne C."/>
            <person name="Gautier V."/>
            <person name="Ament-Velasquez S.L."/>
            <person name="Kruys A."/>
            <person name="Hutchinson M.I."/>
            <person name="Powell A.J."/>
            <person name="Barry K."/>
            <person name="Miller A.N."/>
            <person name="Grigoriev I.V."/>
            <person name="Debuchy R."/>
            <person name="Gladieux P."/>
            <person name="Hiltunen Thoren M."/>
            <person name="Johannesson H."/>
        </authorList>
    </citation>
    <scope>NUCLEOTIDE SEQUENCE</scope>
    <source>
        <strain evidence="3">PSN309</strain>
    </source>
</reference>
<gene>
    <name evidence="3" type="ORF">QBC35DRAFT_486693</name>
</gene>
<evidence type="ECO:0000256" key="1">
    <source>
        <dbReference type="SAM" id="MobiDB-lite"/>
    </source>
</evidence>
<feature type="compositionally biased region" description="Basic and acidic residues" evidence="1">
    <location>
        <begin position="186"/>
        <end position="203"/>
    </location>
</feature>
<evidence type="ECO:0000256" key="2">
    <source>
        <dbReference type="SAM" id="Phobius"/>
    </source>
</evidence>
<keyword evidence="4" id="KW-1185">Reference proteome</keyword>
<feature type="transmembrane region" description="Helical" evidence="2">
    <location>
        <begin position="31"/>
        <end position="49"/>
    </location>
</feature>
<accession>A0AAN6X081</accession>
<organism evidence="3 4">
    <name type="scientific">Podospora australis</name>
    <dbReference type="NCBI Taxonomy" id="1536484"/>
    <lineage>
        <taxon>Eukaryota</taxon>
        <taxon>Fungi</taxon>
        <taxon>Dikarya</taxon>
        <taxon>Ascomycota</taxon>
        <taxon>Pezizomycotina</taxon>
        <taxon>Sordariomycetes</taxon>
        <taxon>Sordariomycetidae</taxon>
        <taxon>Sordariales</taxon>
        <taxon>Podosporaceae</taxon>
        <taxon>Podospora</taxon>
    </lineage>
</organism>
<name>A0AAN6X081_9PEZI</name>
<keyword evidence="2" id="KW-0812">Transmembrane</keyword>
<feature type="compositionally biased region" description="Low complexity" evidence="1">
    <location>
        <begin position="1"/>
        <end position="15"/>
    </location>
</feature>
<feature type="region of interest" description="Disordered" evidence="1">
    <location>
        <begin position="181"/>
        <end position="203"/>
    </location>
</feature>
<dbReference type="Proteomes" id="UP001302126">
    <property type="component" value="Unassembled WGS sequence"/>
</dbReference>
<keyword evidence="2" id="KW-1133">Transmembrane helix</keyword>
<proteinExistence type="predicted"/>
<dbReference type="AlphaFoldDB" id="A0AAN6X081"/>
<dbReference type="EMBL" id="MU864358">
    <property type="protein sequence ID" value="KAK4191643.1"/>
    <property type="molecule type" value="Genomic_DNA"/>
</dbReference>
<protein>
    <recommendedName>
        <fullName evidence="5">Rhomboid family membrane protein</fullName>
    </recommendedName>
</protein>
<evidence type="ECO:0008006" key="5">
    <source>
        <dbReference type="Google" id="ProtNLM"/>
    </source>
</evidence>
<reference evidence="3" key="2">
    <citation type="submission" date="2023-05" db="EMBL/GenBank/DDBJ databases">
        <authorList>
            <consortium name="Lawrence Berkeley National Laboratory"/>
            <person name="Steindorff A."/>
            <person name="Hensen N."/>
            <person name="Bonometti L."/>
            <person name="Westerberg I."/>
            <person name="Brannstrom I.O."/>
            <person name="Guillou S."/>
            <person name="Cros-Aarteil S."/>
            <person name="Calhoun S."/>
            <person name="Haridas S."/>
            <person name="Kuo A."/>
            <person name="Mondo S."/>
            <person name="Pangilinan J."/>
            <person name="Riley R."/>
            <person name="Labutti K."/>
            <person name="Andreopoulos B."/>
            <person name="Lipzen A."/>
            <person name="Chen C."/>
            <person name="Yanf M."/>
            <person name="Daum C."/>
            <person name="Ng V."/>
            <person name="Clum A."/>
            <person name="Ohm R."/>
            <person name="Martin F."/>
            <person name="Silar P."/>
            <person name="Natvig D."/>
            <person name="Lalanne C."/>
            <person name="Gautier V."/>
            <person name="Ament-Velasquez S.L."/>
            <person name="Kruys A."/>
            <person name="Hutchinson M.I."/>
            <person name="Powell A.J."/>
            <person name="Barry K."/>
            <person name="Miller A.N."/>
            <person name="Grigoriev I.V."/>
            <person name="Debuchy R."/>
            <person name="Gladieux P."/>
            <person name="Thoren M.H."/>
            <person name="Johannesson H."/>
        </authorList>
    </citation>
    <scope>NUCLEOTIDE SEQUENCE</scope>
    <source>
        <strain evidence="3">PSN309</strain>
    </source>
</reference>
<feature type="region of interest" description="Disordered" evidence="1">
    <location>
        <begin position="1"/>
        <end position="21"/>
    </location>
</feature>
<evidence type="ECO:0000313" key="4">
    <source>
        <dbReference type="Proteomes" id="UP001302126"/>
    </source>
</evidence>
<keyword evidence="2" id="KW-0472">Membrane</keyword>
<sequence length="203" mass="22481">MSSPNPSSAPAAPSAPAQPQPQVPYNGVHPILHYASWGAAILAPIALFIPARRTRSSTLQNAVIVSGGFWAFNNLALSYTGKSIVERSNERWGKIFKSISGSELPEKAQRNKQLMEAERKRRAEAAGQEYIPKDQQRTALQKLWLGDEKDDWKTRRMAEEKKALDEGKGYGDLIMEQIGEVFGSSKKGEEASKKDGEEPKKKD</sequence>